<dbReference type="InterPro" id="IPR011010">
    <property type="entry name" value="DNA_brk_join_enz"/>
</dbReference>
<dbReference type="InterPro" id="IPR013762">
    <property type="entry name" value="Integrase-like_cat_sf"/>
</dbReference>
<proteinExistence type="predicted"/>
<feature type="compositionally biased region" description="Basic and acidic residues" evidence="2">
    <location>
        <begin position="10"/>
        <end position="19"/>
    </location>
</feature>
<dbReference type="SUPFAM" id="SSF56349">
    <property type="entry name" value="DNA breaking-rejoining enzymes"/>
    <property type="match status" value="1"/>
</dbReference>
<evidence type="ECO:0000313" key="5">
    <source>
        <dbReference type="Proteomes" id="UP000569329"/>
    </source>
</evidence>
<reference evidence="4 5" key="1">
    <citation type="submission" date="2020-07" db="EMBL/GenBank/DDBJ databases">
        <title>Sequencing the genomes of 1000 actinobacteria strains.</title>
        <authorList>
            <person name="Klenk H.-P."/>
        </authorList>
    </citation>
    <scope>NUCLEOTIDE SEQUENCE [LARGE SCALE GENOMIC DNA]</scope>
    <source>
        <strain evidence="4 5">DSM 45975</strain>
    </source>
</reference>
<evidence type="ECO:0000256" key="2">
    <source>
        <dbReference type="SAM" id="MobiDB-lite"/>
    </source>
</evidence>
<dbReference type="InterPro" id="IPR002104">
    <property type="entry name" value="Integrase_catalytic"/>
</dbReference>
<dbReference type="EMBL" id="JACGWZ010000002">
    <property type="protein sequence ID" value="MBA8824715.1"/>
    <property type="molecule type" value="Genomic_DNA"/>
</dbReference>
<evidence type="ECO:0000256" key="1">
    <source>
        <dbReference type="ARBA" id="ARBA00023172"/>
    </source>
</evidence>
<dbReference type="GO" id="GO:0006310">
    <property type="term" value="P:DNA recombination"/>
    <property type="evidence" value="ECO:0007669"/>
    <property type="project" value="UniProtKB-KW"/>
</dbReference>
<dbReference type="Proteomes" id="UP000569329">
    <property type="component" value="Unassembled WGS sequence"/>
</dbReference>
<dbReference type="RefSeq" id="WP_220480104.1">
    <property type="nucleotide sequence ID" value="NZ_JACGWZ010000002.1"/>
</dbReference>
<evidence type="ECO:0000259" key="3">
    <source>
        <dbReference type="Pfam" id="PF00589"/>
    </source>
</evidence>
<dbReference type="Gene3D" id="1.10.443.10">
    <property type="entry name" value="Intergrase catalytic core"/>
    <property type="match status" value="1"/>
</dbReference>
<gene>
    <name evidence="4" type="ORF">FHX42_002062</name>
</gene>
<evidence type="ECO:0000313" key="4">
    <source>
        <dbReference type="EMBL" id="MBA8824715.1"/>
    </source>
</evidence>
<accession>A0A839DZ91</accession>
<dbReference type="GO" id="GO:0003677">
    <property type="term" value="F:DNA binding"/>
    <property type="evidence" value="ECO:0007669"/>
    <property type="project" value="InterPro"/>
</dbReference>
<dbReference type="AlphaFoldDB" id="A0A839DZ91"/>
<keyword evidence="5" id="KW-1185">Reference proteome</keyword>
<protein>
    <submittedName>
        <fullName evidence="4">Integrase</fullName>
    </submittedName>
</protein>
<feature type="region of interest" description="Disordered" evidence="2">
    <location>
        <begin position="175"/>
        <end position="217"/>
    </location>
</feature>
<sequence>MGACGTGDVDCARQRHPGESEGSWLATVSQREKTSWALAHESAARAAALLLLDVDELDLANRRAVVRRKGGAADVITWQTRTARLSHRYVGTRTRVPPFVTDRAADVDPGTGRARLSYRRAAELFGYASGGWTLHELRRSALTHAAEEGAPIPMLMTKSGHTPIRSLSLCPAVGRRAGTPSVIPPRAKPTRDEAHCPPARRNRWLPVLSDDGSAEGA</sequence>
<organism evidence="4 5">
    <name type="scientific">Halosaccharopolyspora lacisalsi</name>
    <dbReference type="NCBI Taxonomy" id="1000566"/>
    <lineage>
        <taxon>Bacteria</taxon>
        <taxon>Bacillati</taxon>
        <taxon>Actinomycetota</taxon>
        <taxon>Actinomycetes</taxon>
        <taxon>Pseudonocardiales</taxon>
        <taxon>Pseudonocardiaceae</taxon>
        <taxon>Halosaccharopolyspora</taxon>
    </lineage>
</organism>
<feature type="domain" description="Tyr recombinase" evidence="3">
    <location>
        <begin position="30"/>
        <end position="166"/>
    </location>
</feature>
<name>A0A839DZ91_9PSEU</name>
<feature type="region of interest" description="Disordered" evidence="2">
    <location>
        <begin position="1"/>
        <end position="22"/>
    </location>
</feature>
<dbReference type="GO" id="GO:0015074">
    <property type="term" value="P:DNA integration"/>
    <property type="evidence" value="ECO:0007669"/>
    <property type="project" value="InterPro"/>
</dbReference>
<dbReference type="Pfam" id="PF00589">
    <property type="entry name" value="Phage_integrase"/>
    <property type="match status" value="1"/>
</dbReference>
<comment type="caution">
    <text evidence="4">The sequence shown here is derived from an EMBL/GenBank/DDBJ whole genome shotgun (WGS) entry which is preliminary data.</text>
</comment>
<keyword evidence="1" id="KW-0233">DNA recombination</keyword>